<keyword evidence="3" id="KW-1185">Reference proteome</keyword>
<evidence type="ECO:0000313" key="3">
    <source>
        <dbReference type="Proteomes" id="UP001367508"/>
    </source>
</evidence>
<protein>
    <submittedName>
        <fullName evidence="2">Uncharacterized protein</fullName>
    </submittedName>
</protein>
<evidence type="ECO:0000313" key="2">
    <source>
        <dbReference type="EMBL" id="KAK7349596.1"/>
    </source>
</evidence>
<comment type="caution">
    <text evidence="2">The sequence shown here is derived from an EMBL/GenBank/DDBJ whole genome shotgun (WGS) entry which is preliminary data.</text>
</comment>
<dbReference type="EMBL" id="JAYMYQ010000002">
    <property type="protein sequence ID" value="KAK7349596.1"/>
    <property type="molecule type" value="Genomic_DNA"/>
</dbReference>
<sequence>MIRCPVTALDSHWLNGSQLDKCPSTDDKMILHFSHFQGQWSLHSAQSNIIITCKETEMGPGCVSLQLKPILPQWQNNHASKKFFQIKKQEPGQNKQSCNGRNKRTQKGKKWIYARLVTLFFFSALVSTNGEEN</sequence>
<accession>A0AAN9QWF7</accession>
<reference evidence="2 3" key="1">
    <citation type="submission" date="2024-01" db="EMBL/GenBank/DDBJ databases">
        <title>The genomes of 5 underutilized Papilionoideae crops provide insights into root nodulation and disease resistanc.</title>
        <authorList>
            <person name="Jiang F."/>
        </authorList>
    </citation>
    <scope>NUCLEOTIDE SEQUENCE [LARGE SCALE GENOMIC DNA]</scope>
    <source>
        <strain evidence="2">LVBAO_FW01</strain>
        <tissue evidence="2">Leaves</tissue>
    </source>
</reference>
<dbReference type="Proteomes" id="UP001367508">
    <property type="component" value="Unassembled WGS sequence"/>
</dbReference>
<organism evidence="2 3">
    <name type="scientific">Canavalia gladiata</name>
    <name type="common">Sword bean</name>
    <name type="synonym">Dolichos gladiatus</name>
    <dbReference type="NCBI Taxonomy" id="3824"/>
    <lineage>
        <taxon>Eukaryota</taxon>
        <taxon>Viridiplantae</taxon>
        <taxon>Streptophyta</taxon>
        <taxon>Embryophyta</taxon>
        <taxon>Tracheophyta</taxon>
        <taxon>Spermatophyta</taxon>
        <taxon>Magnoliopsida</taxon>
        <taxon>eudicotyledons</taxon>
        <taxon>Gunneridae</taxon>
        <taxon>Pentapetalae</taxon>
        <taxon>rosids</taxon>
        <taxon>fabids</taxon>
        <taxon>Fabales</taxon>
        <taxon>Fabaceae</taxon>
        <taxon>Papilionoideae</taxon>
        <taxon>50 kb inversion clade</taxon>
        <taxon>NPAAA clade</taxon>
        <taxon>indigoferoid/millettioid clade</taxon>
        <taxon>Phaseoleae</taxon>
        <taxon>Canavalia</taxon>
    </lineage>
</organism>
<keyword evidence="1" id="KW-0812">Transmembrane</keyword>
<keyword evidence="1" id="KW-1133">Transmembrane helix</keyword>
<feature type="transmembrane region" description="Helical" evidence="1">
    <location>
        <begin position="111"/>
        <end position="130"/>
    </location>
</feature>
<name>A0AAN9QWF7_CANGL</name>
<proteinExistence type="predicted"/>
<dbReference type="AlphaFoldDB" id="A0AAN9QWF7"/>
<evidence type="ECO:0000256" key="1">
    <source>
        <dbReference type="SAM" id="Phobius"/>
    </source>
</evidence>
<gene>
    <name evidence="2" type="ORF">VNO77_07081</name>
</gene>
<keyword evidence="1" id="KW-0472">Membrane</keyword>